<dbReference type="OrthoDB" id="3652569at2"/>
<comment type="caution">
    <text evidence="3">The sequence shown here is derived from an EMBL/GenBank/DDBJ whole genome shotgun (WGS) entry which is preliminary data.</text>
</comment>
<keyword evidence="2" id="KW-0732">Signal</keyword>
<feature type="region of interest" description="Disordered" evidence="1">
    <location>
        <begin position="280"/>
        <end position="309"/>
    </location>
</feature>
<gene>
    <name evidence="3" type="ORF">EDD40_3656</name>
</gene>
<dbReference type="InterPro" id="IPR006311">
    <property type="entry name" value="TAT_signal"/>
</dbReference>
<evidence type="ECO:0000313" key="4">
    <source>
        <dbReference type="Proteomes" id="UP000268727"/>
    </source>
</evidence>
<reference evidence="3 4" key="1">
    <citation type="submission" date="2018-11" db="EMBL/GenBank/DDBJ databases">
        <title>Sequencing the genomes of 1000 actinobacteria strains.</title>
        <authorList>
            <person name="Klenk H.-P."/>
        </authorList>
    </citation>
    <scope>NUCLEOTIDE SEQUENCE [LARGE SCALE GENOMIC DNA]</scope>
    <source>
        <strain evidence="3 4">DSM 44231</strain>
    </source>
</reference>
<dbReference type="RefSeq" id="WP_123743965.1">
    <property type="nucleotide sequence ID" value="NZ_RJKM01000001.1"/>
</dbReference>
<dbReference type="Pfam" id="PF19872">
    <property type="entry name" value="DUF6345"/>
    <property type="match status" value="1"/>
</dbReference>
<evidence type="ECO:0000313" key="3">
    <source>
        <dbReference type="EMBL" id="ROP38303.1"/>
    </source>
</evidence>
<sequence>MSTNRRRATTWLALTGLMGAAAITGSTAAVAAAAAEMPVYQVRSVGLTQDQATALQRAFGLKAVQRAEDGSVSFADESTYLRVPGLDLGAGQPDESGAATTQTALDVDSLKRLRAIPVEDATKKALETLRGVGLLPANATPTAGQTTFEVVDANQQAVVTAPLDTAVSFAFTLGGVPLEGPGAKVRIAFDGQGAVAGLTYAVRGLLSGPSVPVLTLDEGRDRCAKVLGSSVRPTGVSYVYEAPPLAEKVDRIEPGLRCDGVNSDGAAVQSVIVGAAVDARLPEPGPADPPREQSSFTPQWTNRVDVGSEGTGPCSGLPWTAANLASFNNRFTSAGVPVQFSWVNHNAWERDFKDPVFAGGQDQLYADDVDMTYWQGHGSPTGFSFAGCSSNTDTFLSNNDARWGNRDVEWMSLFTCSILQGTSGGQSWATRWGRALRGLHQINSFDTVSYHSAVHGGKFANYLVRTPFLWWNRPMKVRDAWAQASIDTQPATVRWATMGPIGGGGLANFNDYFWNKGPVGPDTLPSTGYWRISGSS</sequence>
<evidence type="ECO:0000256" key="2">
    <source>
        <dbReference type="SAM" id="SignalP"/>
    </source>
</evidence>
<keyword evidence="4" id="KW-1185">Reference proteome</keyword>
<dbReference type="AlphaFoldDB" id="A0A3N1H703"/>
<organism evidence="3 4">
    <name type="scientific">Saccharothrix texasensis</name>
    <dbReference type="NCBI Taxonomy" id="103734"/>
    <lineage>
        <taxon>Bacteria</taxon>
        <taxon>Bacillati</taxon>
        <taxon>Actinomycetota</taxon>
        <taxon>Actinomycetes</taxon>
        <taxon>Pseudonocardiales</taxon>
        <taxon>Pseudonocardiaceae</taxon>
        <taxon>Saccharothrix</taxon>
    </lineage>
</organism>
<name>A0A3N1H703_9PSEU</name>
<feature type="compositionally biased region" description="Polar residues" evidence="1">
    <location>
        <begin position="292"/>
        <end position="302"/>
    </location>
</feature>
<proteinExistence type="predicted"/>
<feature type="chain" id="PRO_5039630608" evidence="2">
    <location>
        <begin position="32"/>
        <end position="536"/>
    </location>
</feature>
<feature type="signal peptide" evidence="2">
    <location>
        <begin position="1"/>
        <end position="31"/>
    </location>
</feature>
<accession>A0A3N1H703</accession>
<dbReference type="PROSITE" id="PS51318">
    <property type="entry name" value="TAT"/>
    <property type="match status" value="1"/>
</dbReference>
<dbReference type="Proteomes" id="UP000268727">
    <property type="component" value="Unassembled WGS sequence"/>
</dbReference>
<protein>
    <submittedName>
        <fullName evidence="3">Uncharacterized protein</fullName>
    </submittedName>
</protein>
<evidence type="ECO:0000256" key="1">
    <source>
        <dbReference type="SAM" id="MobiDB-lite"/>
    </source>
</evidence>
<dbReference type="EMBL" id="RJKM01000001">
    <property type="protein sequence ID" value="ROP38303.1"/>
    <property type="molecule type" value="Genomic_DNA"/>
</dbReference>
<dbReference type="InterPro" id="IPR045926">
    <property type="entry name" value="DUF6345"/>
</dbReference>